<dbReference type="EMBL" id="BAAATR010000008">
    <property type="protein sequence ID" value="GAA2241576.1"/>
    <property type="molecule type" value="Genomic_DNA"/>
</dbReference>
<dbReference type="RefSeq" id="WP_344636280.1">
    <property type="nucleotide sequence ID" value="NZ_BAAATR010000008.1"/>
</dbReference>
<organism evidence="1 2">
    <name type="scientific">Kitasatospora cystarginea</name>
    <dbReference type="NCBI Taxonomy" id="58350"/>
    <lineage>
        <taxon>Bacteria</taxon>
        <taxon>Bacillati</taxon>
        <taxon>Actinomycetota</taxon>
        <taxon>Actinomycetes</taxon>
        <taxon>Kitasatosporales</taxon>
        <taxon>Streptomycetaceae</taxon>
        <taxon>Kitasatospora</taxon>
    </lineage>
</organism>
<evidence type="ECO:0000313" key="1">
    <source>
        <dbReference type="EMBL" id="GAA2241576.1"/>
    </source>
</evidence>
<comment type="caution">
    <text evidence="1">The sequence shown here is derived from an EMBL/GenBank/DDBJ whole genome shotgun (WGS) entry which is preliminary data.</text>
</comment>
<accession>A0ABN3DU43</accession>
<evidence type="ECO:0008006" key="3">
    <source>
        <dbReference type="Google" id="ProtNLM"/>
    </source>
</evidence>
<keyword evidence="2" id="KW-1185">Reference proteome</keyword>
<evidence type="ECO:0000313" key="2">
    <source>
        <dbReference type="Proteomes" id="UP001500305"/>
    </source>
</evidence>
<proteinExistence type="predicted"/>
<gene>
    <name evidence="1" type="ORF">GCM10010430_23890</name>
</gene>
<name>A0ABN3DU43_9ACTN</name>
<protein>
    <recommendedName>
        <fullName evidence="3">DUF559 domain-containing protein</fullName>
    </recommendedName>
</protein>
<sequence>MSYQTPPSHPSLEELARRQQNVITASQLRARGVPTRLVSEHCRRGGPWQRVLPRVYLLQDGEPTPEQRMWAALLYAAQNGREEGRREGAVITGAAALALYGFASAPRLPAVTEVDVLVPRQRRLRDVGEVRIRRTERELEARSVHGLACAPVARAVADAVREWTDEGVFDRGEARPELLRDVLREAVSPTPATPGLVSGEFRCTLRELVAELQESDLLGEARVRAALDELLAVERESVLDRIGELVDEWLLPVPLAGPELRMRGGTYIAVPDLYWPAVAVAVEVDSELRCVSEGESAWVRGGQHRMEYLGVRVVYVSGERVLREPDAVGAELREAFVAGGVDVVELLVIER</sequence>
<reference evidence="1 2" key="1">
    <citation type="journal article" date="2019" name="Int. J. Syst. Evol. Microbiol.">
        <title>The Global Catalogue of Microorganisms (GCM) 10K type strain sequencing project: providing services to taxonomists for standard genome sequencing and annotation.</title>
        <authorList>
            <consortium name="The Broad Institute Genomics Platform"/>
            <consortium name="The Broad Institute Genome Sequencing Center for Infectious Disease"/>
            <person name="Wu L."/>
            <person name="Ma J."/>
        </authorList>
    </citation>
    <scope>NUCLEOTIDE SEQUENCE [LARGE SCALE GENOMIC DNA]</scope>
    <source>
        <strain evidence="1 2">JCM 7356</strain>
    </source>
</reference>
<dbReference type="Proteomes" id="UP001500305">
    <property type="component" value="Unassembled WGS sequence"/>
</dbReference>